<evidence type="ECO:0000256" key="4">
    <source>
        <dbReference type="ARBA" id="ARBA00022723"/>
    </source>
</evidence>
<keyword evidence="7" id="KW-0106">Calcium</keyword>
<keyword evidence="12" id="KW-1185">Reference proteome</keyword>
<dbReference type="SUPFAM" id="SSF53474">
    <property type="entry name" value="alpha/beta-Hydrolases"/>
    <property type="match status" value="1"/>
</dbReference>
<accession>A0A8H6VK60</accession>
<keyword evidence="3" id="KW-0858">Xylan degradation</keyword>
<dbReference type="OrthoDB" id="3039123at2759"/>
<evidence type="ECO:0000256" key="5">
    <source>
        <dbReference type="ARBA" id="ARBA00022729"/>
    </source>
</evidence>
<evidence type="ECO:0000256" key="3">
    <source>
        <dbReference type="ARBA" id="ARBA00022651"/>
    </source>
</evidence>
<keyword evidence="3" id="KW-0624">Polysaccharide degradation</keyword>
<proteinExistence type="inferred from homology"/>
<evidence type="ECO:0000256" key="10">
    <source>
        <dbReference type="RuleBase" id="RU361238"/>
    </source>
</evidence>
<evidence type="ECO:0000256" key="2">
    <source>
        <dbReference type="ARBA" id="ARBA00022487"/>
    </source>
</evidence>
<dbReference type="EMBL" id="JABCIY010000164">
    <property type="protein sequence ID" value="KAF7191009.1"/>
    <property type="molecule type" value="Genomic_DNA"/>
</dbReference>
<comment type="caution">
    <text evidence="11">The sequence shown here is derived from an EMBL/GenBank/DDBJ whole genome shotgun (WGS) entry which is preliminary data.</text>
</comment>
<dbReference type="Proteomes" id="UP000660729">
    <property type="component" value="Unassembled WGS sequence"/>
</dbReference>
<evidence type="ECO:0000313" key="12">
    <source>
        <dbReference type="Proteomes" id="UP000660729"/>
    </source>
</evidence>
<keyword evidence="6 10" id="KW-0378">Hydrolase</keyword>
<name>A0A8H6VK60_9PEZI</name>
<feature type="chain" id="PRO_5034303058" description="Carboxylic ester hydrolase" evidence="10">
    <location>
        <begin position="17"/>
        <end position="511"/>
    </location>
</feature>
<dbReference type="AlphaFoldDB" id="A0A8H6VK60"/>
<evidence type="ECO:0000313" key="11">
    <source>
        <dbReference type="EMBL" id="KAF7191009.1"/>
    </source>
</evidence>
<keyword evidence="8" id="KW-1015">Disulfide bond</keyword>
<dbReference type="EC" id="3.1.1.-" evidence="10"/>
<reference evidence="11" key="1">
    <citation type="submission" date="2020-04" db="EMBL/GenBank/DDBJ databases">
        <title>Draft genome resource of the tomato pathogen Pseudocercospora fuligena.</title>
        <authorList>
            <person name="Zaccaron A."/>
        </authorList>
    </citation>
    <scope>NUCLEOTIDE SEQUENCE</scope>
    <source>
        <strain evidence="11">PF001</strain>
    </source>
</reference>
<evidence type="ECO:0000256" key="8">
    <source>
        <dbReference type="ARBA" id="ARBA00023157"/>
    </source>
</evidence>
<evidence type="ECO:0000256" key="6">
    <source>
        <dbReference type="ARBA" id="ARBA00022801"/>
    </source>
</evidence>
<comment type="catalytic activity">
    <reaction evidence="9">
        <text>feruloyl-polysaccharide + H2O = ferulate + polysaccharide.</text>
        <dbReference type="EC" id="3.1.1.73"/>
    </reaction>
</comment>
<feature type="signal peptide" evidence="10">
    <location>
        <begin position="1"/>
        <end position="16"/>
    </location>
</feature>
<keyword evidence="2" id="KW-0719">Serine esterase</keyword>
<keyword evidence="5 10" id="KW-0732">Signal</keyword>
<dbReference type="Gene3D" id="3.40.50.1820">
    <property type="entry name" value="alpha/beta hydrolase"/>
    <property type="match status" value="1"/>
</dbReference>
<evidence type="ECO:0000256" key="1">
    <source>
        <dbReference type="ARBA" id="ARBA00006249"/>
    </source>
</evidence>
<evidence type="ECO:0000256" key="7">
    <source>
        <dbReference type="ARBA" id="ARBA00022837"/>
    </source>
</evidence>
<protein>
    <recommendedName>
        <fullName evidence="10">Carboxylic ester hydrolase</fullName>
        <ecNumber evidence="10">3.1.1.-</ecNumber>
    </recommendedName>
</protein>
<dbReference type="GO" id="GO:0045493">
    <property type="term" value="P:xylan catabolic process"/>
    <property type="evidence" value="ECO:0007669"/>
    <property type="project" value="UniProtKB-KW"/>
</dbReference>
<dbReference type="PANTHER" id="PTHR33938">
    <property type="entry name" value="FERULOYL ESTERASE B-RELATED"/>
    <property type="match status" value="1"/>
</dbReference>
<dbReference type="InterPro" id="IPR011118">
    <property type="entry name" value="Tannase/feruloyl_esterase"/>
</dbReference>
<sequence>MSLVLILLSILSLTYSHTIPYNSTCLDPDYVDLAPFNATLIQSAYYVPHAKNVSGTFNKYSFCEINGTVSYGDNDTLAFTVWLPDNSDFRDRFLAVGNGGMAGVIDFASMLSQLNSGLGFAVAGGDSGHLASNNNDGGGAPGIYLPYLHDQDQLEAWIHNGISLFTPAARALVNGYYAKPPKYSYYAGCSTGGAQGYALAQFHPELFDGIYAGCPGNWYSHLALSFLWNAQQTDTKEKNLTQAQLTFIRDSVVDACDEVDGVKDGLIENPLACKFDVETLLCTTGQTSSTNGTVTCLTSDQLDAVKAIYAGPKRSDTGAEVYPGFSFGSESEWIQQEGELANAFSIPILQNLVFDDLTYNASTFNWASDVDTLDKNAGTFIDEIDPDLSAFNGKFLTHQGWTDPFNAATWPIQHRKQVEAATKGDIGEWYRLFMVPGGGHCGPAATYPGVPSNYHFVEALVSWVENGSAPTQVLSTSVDGGKKTRKLCPWSETAKYCGGNVDDWESYECSL</sequence>
<gene>
    <name evidence="11" type="ORF">HII31_07633</name>
</gene>
<evidence type="ECO:0000256" key="9">
    <source>
        <dbReference type="ARBA" id="ARBA00034075"/>
    </source>
</evidence>
<dbReference type="Pfam" id="PF07519">
    <property type="entry name" value="Tannase"/>
    <property type="match status" value="1"/>
</dbReference>
<dbReference type="GO" id="GO:0030600">
    <property type="term" value="F:feruloyl esterase activity"/>
    <property type="evidence" value="ECO:0007669"/>
    <property type="project" value="UniProtKB-EC"/>
</dbReference>
<keyword evidence="4" id="KW-0479">Metal-binding</keyword>
<keyword evidence="3" id="KW-0119">Carbohydrate metabolism</keyword>
<dbReference type="GO" id="GO:0046872">
    <property type="term" value="F:metal ion binding"/>
    <property type="evidence" value="ECO:0007669"/>
    <property type="project" value="UniProtKB-KW"/>
</dbReference>
<comment type="similarity">
    <text evidence="1 10">Belongs to the tannase family.</text>
</comment>
<organism evidence="11 12">
    <name type="scientific">Pseudocercospora fuligena</name>
    <dbReference type="NCBI Taxonomy" id="685502"/>
    <lineage>
        <taxon>Eukaryota</taxon>
        <taxon>Fungi</taxon>
        <taxon>Dikarya</taxon>
        <taxon>Ascomycota</taxon>
        <taxon>Pezizomycotina</taxon>
        <taxon>Dothideomycetes</taxon>
        <taxon>Dothideomycetidae</taxon>
        <taxon>Mycosphaerellales</taxon>
        <taxon>Mycosphaerellaceae</taxon>
        <taxon>Pseudocercospora</taxon>
    </lineage>
</organism>
<dbReference type="InterPro" id="IPR029058">
    <property type="entry name" value="AB_hydrolase_fold"/>
</dbReference>
<dbReference type="PANTHER" id="PTHR33938:SF15">
    <property type="entry name" value="FERULOYL ESTERASE B-RELATED"/>
    <property type="match status" value="1"/>
</dbReference>